<dbReference type="InterPro" id="IPR003439">
    <property type="entry name" value="ABC_transporter-like_ATP-bd"/>
</dbReference>
<keyword evidence="2" id="KW-1003">Cell membrane</keyword>
<dbReference type="GO" id="GO:0005524">
    <property type="term" value="F:ATP binding"/>
    <property type="evidence" value="ECO:0007669"/>
    <property type="project" value="UniProtKB-KW"/>
</dbReference>
<dbReference type="Gene3D" id="2.40.50.140">
    <property type="entry name" value="Nucleic acid-binding proteins"/>
    <property type="match status" value="1"/>
</dbReference>
<dbReference type="Pfam" id="PF00005">
    <property type="entry name" value="ABC_tran"/>
    <property type="match status" value="1"/>
</dbReference>
<feature type="domain" description="ABC transporter" evidence="8">
    <location>
        <begin position="4"/>
        <end position="252"/>
    </location>
</feature>
<name>A0A5E4RTL7_9BURK</name>
<proteinExistence type="predicted"/>
<keyword evidence="4" id="KW-0547">Nucleotide-binding</keyword>
<dbReference type="OrthoDB" id="9802264at2"/>
<evidence type="ECO:0000256" key="7">
    <source>
        <dbReference type="ARBA" id="ARBA00023136"/>
    </source>
</evidence>
<dbReference type="GO" id="GO:0008643">
    <property type="term" value="P:carbohydrate transport"/>
    <property type="evidence" value="ECO:0007669"/>
    <property type="project" value="InterPro"/>
</dbReference>
<dbReference type="RefSeq" id="WP_150574176.1">
    <property type="nucleotide sequence ID" value="NZ_CABPSN010000001.1"/>
</dbReference>
<dbReference type="PROSITE" id="PS00211">
    <property type="entry name" value="ABC_TRANSPORTER_1"/>
    <property type="match status" value="1"/>
</dbReference>
<dbReference type="GO" id="GO:0140359">
    <property type="term" value="F:ABC-type transporter activity"/>
    <property type="evidence" value="ECO:0007669"/>
    <property type="project" value="InterPro"/>
</dbReference>
<dbReference type="Gene3D" id="2.40.50.100">
    <property type="match status" value="1"/>
</dbReference>
<keyword evidence="5 9" id="KW-0067">ATP-binding</keyword>
<dbReference type="SUPFAM" id="SSF52540">
    <property type="entry name" value="P-loop containing nucleoside triphosphate hydrolases"/>
    <property type="match status" value="1"/>
</dbReference>
<organism evidence="9 10">
    <name type="scientific">Pandoraea aquatica</name>
    <dbReference type="NCBI Taxonomy" id="2508290"/>
    <lineage>
        <taxon>Bacteria</taxon>
        <taxon>Pseudomonadati</taxon>
        <taxon>Pseudomonadota</taxon>
        <taxon>Betaproteobacteria</taxon>
        <taxon>Burkholderiales</taxon>
        <taxon>Burkholderiaceae</taxon>
        <taxon>Pandoraea</taxon>
    </lineage>
</organism>
<gene>
    <name evidence="9" type="ORF">PAQ31011_00318</name>
</gene>
<evidence type="ECO:0000313" key="9">
    <source>
        <dbReference type="EMBL" id="VVD65409.1"/>
    </source>
</evidence>
<keyword evidence="7" id="KW-0472">Membrane</keyword>
<dbReference type="InterPro" id="IPR015855">
    <property type="entry name" value="ABC_transpr_MalK-like"/>
</dbReference>
<dbReference type="InterPro" id="IPR008995">
    <property type="entry name" value="Mo/tungstate-bd_C_term_dom"/>
</dbReference>
<evidence type="ECO:0000256" key="4">
    <source>
        <dbReference type="ARBA" id="ARBA00022741"/>
    </source>
</evidence>
<keyword evidence="3" id="KW-0997">Cell inner membrane</keyword>
<dbReference type="PANTHER" id="PTHR43875">
    <property type="entry name" value="MALTODEXTRIN IMPORT ATP-BINDING PROTEIN MSMX"/>
    <property type="match status" value="1"/>
</dbReference>
<sequence>MAGVELENVCRRFGAHAAIENINLTVDEGEFVALVGPSGCGKSTLLRMIAGLDWPDEGHIRIAGREATGVPAAERNVAMVFQNYALYPHLSVRQNIATPLTMRRLKAWERLPLLWHASGASRRRHAQIDTDVHEVAQALGLGHVLDLKPGALSGGQRQRVALGRAIVRRPAAFLYDEPLSNLDAELRTTMRTEIADLHRRIGVASVYVTHDQVEAMTMADRIAVMRAGRILQFASPAQLYAQPSCIEVARTIGTPCIGLLPARVLAGSGGLAVGMHSVLPLHIALAAGADVTVGLRSEHLHLTTTDTAGALPARVTNVEYLGADVLVHVAVAAGHGEARLVVRAASLDCAGRTPVTGELLGVRVDLSRALVFDAQGQRIDAVAGHTMSTQRVAHG</sequence>
<evidence type="ECO:0000256" key="3">
    <source>
        <dbReference type="ARBA" id="ARBA00022519"/>
    </source>
</evidence>
<keyword evidence="10" id="KW-1185">Reference proteome</keyword>
<dbReference type="FunFam" id="3.40.50.300:FF:000042">
    <property type="entry name" value="Maltose/maltodextrin ABC transporter, ATP-binding protein"/>
    <property type="match status" value="1"/>
</dbReference>
<dbReference type="InterPro" id="IPR027417">
    <property type="entry name" value="P-loop_NTPase"/>
</dbReference>
<keyword evidence="6" id="KW-1278">Translocase</keyword>
<dbReference type="Proteomes" id="UP000366819">
    <property type="component" value="Unassembled WGS sequence"/>
</dbReference>
<dbReference type="InterPro" id="IPR003593">
    <property type="entry name" value="AAA+_ATPase"/>
</dbReference>
<dbReference type="AlphaFoldDB" id="A0A5E4RTL7"/>
<dbReference type="PANTHER" id="PTHR43875:SF15">
    <property type="entry name" value="TREHALOSE IMPORT ATP-BINDING PROTEIN SUGC"/>
    <property type="match status" value="1"/>
</dbReference>
<evidence type="ECO:0000313" key="10">
    <source>
        <dbReference type="Proteomes" id="UP000366819"/>
    </source>
</evidence>
<evidence type="ECO:0000256" key="5">
    <source>
        <dbReference type="ARBA" id="ARBA00022840"/>
    </source>
</evidence>
<dbReference type="Gene3D" id="3.40.50.300">
    <property type="entry name" value="P-loop containing nucleotide triphosphate hydrolases"/>
    <property type="match status" value="1"/>
</dbReference>
<dbReference type="Pfam" id="PF08402">
    <property type="entry name" value="TOBE_2"/>
    <property type="match status" value="1"/>
</dbReference>
<dbReference type="SMART" id="SM00382">
    <property type="entry name" value="AAA"/>
    <property type="match status" value="1"/>
</dbReference>
<dbReference type="EMBL" id="CABPSN010000001">
    <property type="protein sequence ID" value="VVD65409.1"/>
    <property type="molecule type" value="Genomic_DNA"/>
</dbReference>
<dbReference type="CDD" id="cd03301">
    <property type="entry name" value="ABC_MalK_N"/>
    <property type="match status" value="1"/>
</dbReference>
<dbReference type="GO" id="GO:0016887">
    <property type="term" value="F:ATP hydrolysis activity"/>
    <property type="evidence" value="ECO:0007669"/>
    <property type="project" value="InterPro"/>
</dbReference>
<dbReference type="InterPro" id="IPR013611">
    <property type="entry name" value="Transp-assoc_OB_typ2"/>
</dbReference>
<dbReference type="InterPro" id="IPR047641">
    <property type="entry name" value="ABC_transpr_MalK/UgpC-like"/>
</dbReference>
<reference evidence="9 10" key="1">
    <citation type="submission" date="2019-08" db="EMBL/GenBank/DDBJ databases">
        <authorList>
            <person name="Peeters C."/>
        </authorList>
    </citation>
    <scope>NUCLEOTIDE SEQUENCE [LARGE SCALE GENOMIC DNA]</scope>
    <source>
        <strain evidence="9 10">LMG 31011</strain>
    </source>
</reference>
<protein>
    <submittedName>
        <fullName evidence="9">sn-glycerol-3-phosphate import ATP-binding protein UgpC</fullName>
    </submittedName>
</protein>
<dbReference type="SUPFAM" id="SSF50331">
    <property type="entry name" value="MOP-like"/>
    <property type="match status" value="1"/>
</dbReference>
<dbReference type="InterPro" id="IPR017871">
    <property type="entry name" value="ABC_transporter-like_CS"/>
</dbReference>
<dbReference type="GO" id="GO:0055052">
    <property type="term" value="C:ATP-binding cassette (ABC) transporter complex, substrate-binding subunit-containing"/>
    <property type="evidence" value="ECO:0007669"/>
    <property type="project" value="TreeGrafter"/>
</dbReference>
<dbReference type="InterPro" id="IPR012340">
    <property type="entry name" value="NA-bd_OB-fold"/>
</dbReference>
<evidence type="ECO:0000259" key="8">
    <source>
        <dbReference type="PROSITE" id="PS50893"/>
    </source>
</evidence>
<evidence type="ECO:0000256" key="6">
    <source>
        <dbReference type="ARBA" id="ARBA00022967"/>
    </source>
</evidence>
<evidence type="ECO:0000256" key="2">
    <source>
        <dbReference type="ARBA" id="ARBA00022475"/>
    </source>
</evidence>
<evidence type="ECO:0000256" key="1">
    <source>
        <dbReference type="ARBA" id="ARBA00022448"/>
    </source>
</evidence>
<accession>A0A5E4RTL7</accession>
<dbReference type="PROSITE" id="PS50893">
    <property type="entry name" value="ABC_TRANSPORTER_2"/>
    <property type="match status" value="1"/>
</dbReference>
<keyword evidence="1" id="KW-0813">Transport</keyword>